<dbReference type="Proteomes" id="UP001551329">
    <property type="component" value="Unassembled WGS sequence"/>
</dbReference>
<evidence type="ECO:0008006" key="3">
    <source>
        <dbReference type="Google" id="ProtNLM"/>
    </source>
</evidence>
<dbReference type="SUPFAM" id="SSF56059">
    <property type="entry name" value="Glutathione synthetase ATP-binding domain-like"/>
    <property type="match status" value="1"/>
</dbReference>
<proteinExistence type="predicted"/>
<sequence>MERGTPVENRITRDFLDEGRGRSRAVDTADPAFGRTHAWLGRPIFNRPAFLQSEEVRSLDRDLGILLRVLSSLPERLHDGDPGRMARALGLNEDQAEAVTRCAVPGPPVPLGRADLLRERGRFRLVEFNTTSSLGGCEIAEMSRGMLADRPLAAFAEKQDLGYVDPVAGIMASMAVSCPTGSGLPVAVVKWPNSPETAEDFGHLDLFLRQLAELGHEAFPCHIGQLDYRGGVLTARGRRVDRLFRTFQLSRLTGATEARELAAPLLDAVADGAAAVFAPLSADLYGIKDCLGLISDGTHQDLLDPVEAEVVDRLVPWTRPLRLGRTTREGRTVDLAAHLRSEREHLLIKPSAGFAGQGITAGWMVGPEEWDRSVAEALRSGAPYVVQQRVTADAERFVDADDPDTLAPCLLNWGVFHTVHGYSGAFVKGIPHAEQDFRFLGDGSHVGCVFHRLPGPGTQEH</sequence>
<evidence type="ECO:0000313" key="2">
    <source>
        <dbReference type="Proteomes" id="UP001551329"/>
    </source>
</evidence>
<name>A0ABV3CIT3_9ACTN</name>
<protein>
    <recommendedName>
        <fullName evidence="3">Circularly permuted type 2 ATP-grasp protein</fullName>
    </recommendedName>
</protein>
<dbReference type="EMBL" id="JBEZAE010000026">
    <property type="protein sequence ID" value="MEU7074408.1"/>
    <property type="molecule type" value="Genomic_DNA"/>
</dbReference>
<dbReference type="RefSeq" id="WP_358477688.1">
    <property type="nucleotide sequence ID" value="NZ_JBEZAE010000026.1"/>
</dbReference>
<keyword evidence="2" id="KW-1185">Reference proteome</keyword>
<gene>
    <name evidence="1" type="ORF">AB0A88_30400</name>
</gene>
<organism evidence="1 2">
    <name type="scientific">Streptomyces narbonensis</name>
    <dbReference type="NCBI Taxonomy" id="67333"/>
    <lineage>
        <taxon>Bacteria</taxon>
        <taxon>Bacillati</taxon>
        <taxon>Actinomycetota</taxon>
        <taxon>Actinomycetes</taxon>
        <taxon>Kitasatosporales</taxon>
        <taxon>Streptomycetaceae</taxon>
        <taxon>Streptomyces</taxon>
    </lineage>
</organism>
<evidence type="ECO:0000313" key="1">
    <source>
        <dbReference type="EMBL" id="MEU7074408.1"/>
    </source>
</evidence>
<accession>A0ABV3CIT3</accession>
<comment type="caution">
    <text evidence="1">The sequence shown here is derived from an EMBL/GenBank/DDBJ whole genome shotgun (WGS) entry which is preliminary data.</text>
</comment>
<reference evidence="1 2" key="1">
    <citation type="submission" date="2024-06" db="EMBL/GenBank/DDBJ databases">
        <title>The Natural Products Discovery Center: Release of the First 8490 Sequenced Strains for Exploring Actinobacteria Biosynthetic Diversity.</title>
        <authorList>
            <person name="Kalkreuter E."/>
            <person name="Kautsar S.A."/>
            <person name="Yang D."/>
            <person name="Bader C.D."/>
            <person name="Teijaro C.N."/>
            <person name="Fluegel L."/>
            <person name="Davis C.M."/>
            <person name="Simpson J.R."/>
            <person name="Lauterbach L."/>
            <person name="Steele A.D."/>
            <person name="Gui C."/>
            <person name="Meng S."/>
            <person name="Li G."/>
            <person name="Viehrig K."/>
            <person name="Ye F."/>
            <person name="Su P."/>
            <person name="Kiefer A.F."/>
            <person name="Nichols A."/>
            <person name="Cepeda A.J."/>
            <person name="Yan W."/>
            <person name="Fan B."/>
            <person name="Jiang Y."/>
            <person name="Adhikari A."/>
            <person name="Zheng C.-J."/>
            <person name="Schuster L."/>
            <person name="Cowan T.M."/>
            <person name="Smanski M.J."/>
            <person name="Chevrette M.G."/>
            <person name="De Carvalho L.P.S."/>
            <person name="Shen B."/>
        </authorList>
    </citation>
    <scope>NUCLEOTIDE SEQUENCE [LARGE SCALE GENOMIC DNA]</scope>
    <source>
        <strain evidence="1 2">NPDC045974</strain>
    </source>
</reference>